<dbReference type="GO" id="GO:0042407">
    <property type="term" value="P:cristae formation"/>
    <property type="evidence" value="ECO:0007669"/>
    <property type="project" value="InterPro"/>
</dbReference>
<evidence type="ECO:0008006" key="4">
    <source>
        <dbReference type="Google" id="ProtNLM"/>
    </source>
</evidence>
<dbReference type="GO" id="GO:0061617">
    <property type="term" value="C:MICOS complex"/>
    <property type="evidence" value="ECO:0007669"/>
    <property type="project" value="InterPro"/>
</dbReference>
<reference evidence="2 3" key="1">
    <citation type="journal article" date="2018" name="Nat. Ecol. Evol.">
        <title>Shark genomes provide insights into elasmobranch evolution and the origin of vertebrates.</title>
        <authorList>
            <person name="Hara Y"/>
            <person name="Yamaguchi K"/>
            <person name="Onimaru K"/>
            <person name="Kadota M"/>
            <person name="Koyanagi M"/>
            <person name="Keeley SD"/>
            <person name="Tatsumi K"/>
            <person name="Tanaka K"/>
            <person name="Motone F"/>
            <person name="Kageyama Y"/>
            <person name="Nozu R"/>
            <person name="Adachi N"/>
            <person name="Nishimura O"/>
            <person name="Nakagawa R"/>
            <person name="Tanegashima C"/>
            <person name="Kiyatake I"/>
            <person name="Matsumoto R"/>
            <person name="Murakumo K"/>
            <person name="Nishida K"/>
            <person name="Terakita A"/>
            <person name="Kuratani S"/>
            <person name="Sato K"/>
            <person name="Hyodo S Kuraku.S."/>
        </authorList>
    </citation>
    <scope>NUCLEOTIDE SEQUENCE [LARGE SCALE GENOMIC DNA]</scope>
</reference>
<organism evidence="2 3">
    <name type="scientific">Chiloscyllium punctatum</name>
    <name type="common">Brownbanded bambooshark</name>
    <name type="synonym">Hemiscyllium punctatum</name>
    <dbReference type="NCBI Taxonomy" id="137246"/>
    <lineage>
        <taxon>Eukaryota</taxon>
        <taxon>Metazoa</taxon>
        <taxon>Chordata</taxon>
        <taxon>Craniata</taxon>
        <taxon>Vertebrata</taxon>
        <taxon>Chondrichthyes</taxon>
        <taxon>Elasmobranchii</taxon>
        <taxon>Galeomorphii</taxon>
        <taxon>Galeoidea</taxon>
        <taxon>Orectolobiformes</taxon>
        <taxon>Hemiscylliidae</taxon>
        <taxon>Chiloscyllium</taxon>
    </lineage>
</organism>
<accession>A0A401SJB8</accession>
<evidence type="ECO:0000313" key="2">
    <source>
        <dbReference type="EMBL" id="GCC30517.1"/>
    </source>
</evidence>
<feature type="compositionally biased region" description="Polar residues" evidence="1">
    <location>
        <begin position="231"/>
        <end position="245"/>
    </location>
</feature>
<comment type="caution">
    <text evidence="2">The sequence shown here is derived from an EMBL/GenBank/DDBJ whole genome shotgun (WGS) entry which is preliminary data.</text>
</comment>
<keyword evidence="3" id="KW-1185">Reference proteome</keyword>
<name>A0A401SJB8_CHIPU</name>
<dbReference type="STRING" id="137246.A0A401SJB8"/>
<gene>
    <name evidence="2" type="ORF">chiPu_0008968</name>
</gene>
<dbReference type="Proteomes" id="UP000287033">
    <property type="component" value="Unassembled WGS sequence"/>
</dbReference>
<dbReference type="AlphaFoldDB" id="A0A401SJB8"/>
<evidence type="ECO:0000256" key="1">
    <source>
        <dbReference type="SAM" id="MobiDB-lite"/>
    </source>
</evidence>
<dbReference type="OMA" id="HCCTPIS"/>
<dbReference type="OrthoDB" id="5973346at2759"/>
<dbReference type="EMBL" id="BEZZ01000307">
    <property type="protein sequence ID" value="GCC30517.1"/>
    <property type="molecule type" value="Genomic_DNA"/>
</dbReference>
<dbReference type="InterPro" id="IPR033182">
    <property type="entry name" value="MIC26/MIC27_animal"/>
</dbReference>
<sequence length="245" mass="27562">MASQIVRLSALPAALGMVPFKVYASSKSHQNKDSIKPEQLSVYTEPATNSTYITEQPGWLLRRIIVVRQAVEPFAAQCKTIVTTEQRPVINVMEYWLLNEIEAFLLVFHCSRAKKMVYPAGLATVGMAICYPQQAISVAKFSSQKVYAVSQGSYEAVRSLWKRSVEKRKEDLETTKVKEDPLKQETLGKTESTDSPFEEELPQKPLQPKVTFVPTGEKRMTVLDPSLMDHGQSSPEDTDLYSTRN</sequence>
<dbReference type="PANTHER" id="PTHR14564">
    <property type="entry name" value="MICOS COMPLEX SUBUNIT MIC26 / MIC27 FAMILY MEMBER"/>
    <property type="match status" value="1"/>
</dbReference>
<proteinExistence type="predicted"/>
<feature type="region of interest" description="Disordered" evidence="1">
    <location>
        <begin position="170"/>
        <end position="245"/>
    </location>
</feature>
<feature type="compositionally biased region" description="Basic and acidic residues" evidence="1">
    <location>
        <begin position="170"/>
        <end position="192"/>
    </location>
</feature>
<protein>
    <recommendedName>
        <fullName evidence="4">MICOS complex subunit</fullName>
    </recommendedName>
</protein>
<evidence type="ECO:0000313" key="3">
    <source>
        <dbReference type="Proteomes" id="UP000287033"/>
    </source>
</evidence>